<gene>
    <name evidence="7" type="primary">msbB</name>
    <name evidence="6" type="synonym">lpxM</name>
    <name evidence="7" type="ORF">CRN84_16510</name>
    <name evidence="8" type="ORF">NCTC12282_04584</name>
</gene>
<dbReference type="InterPro" id="IPR004960">
    <property type="entry name" value="LipA_acyltrans"/>
</dbReference>
<dbReference type="GO" id="GO:0009276">
    <property type="term" value="C:Gram-negative-bacterium-type cell wall"/>
    <property type="evidence" value="ECO:0007669"/>
    <property type="project" value="InterPro"/>
</dbReference>
<sequence>MQKQKRATSEFIPQFKRAFLLPKYWGVWAGVGVMLLLAYVPVKIRNPMLNKLGQFAGRFIGSAKRRARINLYYCFPEMSEQQREKIIEQMLITAIHSTMLMVEQSVRSPEFLRKRIRWHGDEILDEIRASGRNVIFMVPHGWSVDIPAMMMADRGQPMAAMFHHQKNELIDWMWNTVRRRFGGRMHARQNGIKPFISSVRQGYWGYYLPDQDHGAEHSEFVDFFATYKATLPAVGRLMKVCNAAIVPLFPVYRADEGMLDIYINPEMDDIADADNHTIARRMNEEVEKLVRPNPEQYVWVLKFLKTRKDGDTEPYKRKDLWPENKK</sequence>
<dbReference type="GO" id="GO:0009103">
    <property type="term" value="P:lipopolysaccharide biosynthetic process"/>
    <property type="evidence" value="ECO:0007669"/>
    <property type="project" value="UniProtKB-UniRule"/>
</dbReference>
<dbReference type="UniPathway" id="UPA00030"/>
<comment type="similarity">
    <text evidence="6">Belongs to the LpxL/LpxM/LpxP family. LpxM subfamily.</text>
</comment>
<dbReference type="AlphaFoldDB" id="A0A2C6DQV9"/>
<dbReference type="RefSeq" id="WP_029094228.1">
    <property type="nucleotide sequence ID" value="NZ_CAADJA010000002.1"/>
</dbReference>
<feature type="transmembrane region" description="Helical" evidence="6">
    <location>
        <begin position="21"/>
        <end position="42"/>
    </location>
</feature>
<evidence type="ECO:0000256" key="5">
    <source>
        <dbReference type="ARBA" id="ARBA00023315"/>
    </source>
</evidence>
<reference evidence="9" key="2">
    <citation type="submission" date="2017-09" db="EMBL/GenBank/DDBJ databases">
        <title>FDA dAtabase for Regulatory Grade micrObial Sequences (FDA-ARGOS): Supporting development and validation of Infectious Disease Dx tests.</title>
        <authorList>
            <person name="Minogue T."/>
            <person name="Wolcott M."/>
            <person name="Wasieloski L."/>
            <person name="Aguilar W."/>
            <person name="Moore D."/>
            <person name="Tallon L."/>
            <person name="Sadzewicz L."/>
            <person name="Ott S."/>
            <person name="Zhao X."/>
            <person name="Nagaraj S."/>
            <person name="Vavikolanu K."/>
            <person name="Aluvathingal J."/>
            <person name="Nadendla S."/>
            <person name="Sichtig H."/>
        </authorList>
    </citation>
    <scope>NUCLEOTIDE SEQUENCE [LARGE SCALE GENOMIC DNA]</scope>
    <source>
        <strain evidence="9">FDAARGOS_387</strain>
    </source>
</reference>
<dbReference type="HAMAP" id="MF_01944">
    <property type="entry name" value="Lipid_A_LpxM"/>
    <property type="match status" value="1"/>
</dbReference>
<dbReference type="PIRSF" id="PIRSF026649">
    <property type="entry name" value="MsbB"/>
    <property type="match status" value="1"/>
</dbReference>
<comment type="function">
    <text evidence="6">Catalyzes the transfer of an acyl chain from an acyl-[acyl-carrier-protein] (ACP) to a Kdo(2)-(acyl)-lipid IV(A) to form a Kdo(2)-lipid A.</text>
</comment>
<dbReference type="EMBL" id="PDDX01000001">
    <property type="protein sequence ID" value="PHI30825.1"/>
    <property type="molecule type" value="Genomic_DNA"/>
</dbReference>
<keyword evidence="3 6" id="KW-0808">Transferase</keyword>
<accession>A0A2C6DQV9</accession>
<dbReference type="EC" id="2.3.1.243" evidence="6"/>
<comment type="pathway">
    <text evidence="6">Bacterial outer membrane biogenesis; lipopolysaccharide biosynthesis.</text>
</comment>
<dbReference type="NCBIfam" id="TIGR02208">
    <property type="entry name" value="lipid_A_msbB"/>
    <property type="match status" value="1"/>
</dbReference>
<dbReference type="PANTHER" id="PTHR30606:SF4">
    <property type="entry name" value="LIPID A BIOSYNTHESIS MYRISTOYLTRANSFERASE"/>
    <property type="match status" value="1"/>
</dbReference>
<comment type="subcellular location">
    <subcellularLocation>
        <location evidence="6">Cell inner membrane</location>
        <topology evidence="6">Single-pass membrane protein</topology>
    </subcellularLocation>
</comment>
<dbReference type="PANTHER" id="PTHR30606">
    <property type="entry name" value="LIPID A BIOSYNTHESIS LAUROYL ACYLTRANSFERASE"/>
    <property type="match status" value="1"/>
</dbReference>
<comment type="catalytic activity">
    <reaction evidence="6">
        <text>an alpha-Kdo-(2-&gt;4)-alpha-Kdo-(2-&gt;6)-(acyl)-lipid IVA + a fatty acyl-[ACP] = an alpha-Kdo-(2-&gt;4)-alpha-Kdo-(2-&gt;6)-lipid A + holo-[ACP]</text>
        <dbReference type="Rhea" id="RHEA:69400"/>
        <dbReference type="Rhea" id="RHEA-COMP:9685"/>
        <dbReference type="Rhea" id="RHEA-COMP:14125"/>
        <dbReference type="ChEBI" id="CHEBI:64479"/>
        <dbReference type="ChEBI" id="CHEBI:138651"/>
        <dbReference type="ChEBI" id="CHEBI:176430"/>
        <dbReference type="ChEBI" id="CHEBI:176431"/>
        <dbReference type="EC" id="2.3.1.243"/>
    </reaction>
</comment>
<dbReference type="GO" id="GO:0036104">
    <property type="term" value="P:Kdo2-lipid A biosynthetic process"/>
    <property type="evidence" value="ECO:0007669"/>
    <property type="project" value="UniProtKB-UniRule"/>
</dbReference>
<keyword evidence="6" id="KW-0448">Lipopolysaccharide biosynthesis</keyword>
<evidence type="ECO:0000256" key="6">
    <source>
        <dbReference type="HAMAP-Rule" id="MF_01944"/>
    </source>
</evidence>
<keyword evidence="6" id="KW-1133">Transmembrane helix</keyword>
<evidence type="ECO:0000256" key="4">
    <source>
        <dbReference type="ARBA" id="ARBA00023136"/>
    </source>
</evidence>
<keyword evidence="5 6" id="KW-0012">Acyltransferase</keyword>
<evidence type="ECO:0000256" key="1">
    <source>
        <dbReference type="ARBA" id="ARBA00022475"/>
    </source>
</evidence>
<protein>
    <recommendedName>
        <fullName evidence="6">Lipid A biosynthesis acyltransferase</fullName>
        <ecNumber evidence="6">2.3.1.243</ecNumber>
    </recommendedName>
    <alternativeName>
        <fullName evidence="6">Kdo(2)-lauroyl-lipid IV(A) acyltransferase</fullName>
    </alternativeName>
</protein>
<keyword evidence="4 6" id="KW-0472">Membrane</keyword>
<dbReference type="GO" id="GO:0016747">
    <property type="term" value="F:acyltransferase activity, transferring groups other than amino-acyl groups"/>
    <property type="evidence" value="ECO:0007669"/>
    <property type="project" value="InterPro"/>
</dbReference>
<name>A0A2C6DQV9_9GAMM</name>
<organism evidence="7 9">
    <name type="scientific">Budvicia aquatica</name>
    <dbReference type="NCBI Taxonomy" id="82979"/>
    <lineage>
        <taxon>Bacteria</taxon>
        <taxon>Pseudomonadati</taxon>
        <taxon>Pseudomonadota</taxon>
        <taxon>Gammaproteobacteria</taxon>
        <taxon>Enterobacterales</taxon>
        <taxon>Budviciaceae</taxon>
        <taxon>Budvicia</taxon>
    </lineage>
</organism>
<evidence type="ECO:0000313" key="10">
    <source>
        <dbReference type="Proteomes" id="UP000373449"/>
    </source>
</evidence>
<evidence type="ECO:0000256" key="2">
    <source>
        <dbReference type="ARBA" id="ARBA00022519"/>
    </source>
</evidence>
<dbReference type="InterPro" id="IPR011921">
    <property type="entry name" value="Lipid_A_MsbB"/>
</dbReference>
<keyword evidence="2 6" id="KW-0997">Cell inner membrane</keyword>
<reference evidence="8 10" key="3">
    <citation type="submission" date="2019-03" db="EMBL/GenBank/DDBJ databases">
        <authorList>
            <consortium name="Pathogen Informatics"/>
        </authorList>
    </citation>
    <scope>NUCLEOTIDE SEQUENCE [LARGE SCALE GENOMIC DNA]</scope>
    <source>
        <strain evidence="8 10">NCTC12282</strain>
    </source>
</reference>
<evidence type="ECO:0000313" key="8">
    <source>
        <dbReference type="EMBL" id="VFS50587.1"/>
    </source>
</evidence>
<dbReference type="Pfam" id="PF03279">
    <property type="entry name" value="Lip_A_acyltrans"/>
    <property type="match status" value="1"/>
</dbReference>
<keyword evidence="6" id="KW-0812">Transmembrane</keyword>
<dbReference type="Proteomes" id="UP000224974">
    <property type="component" value="Unassembled WGS sequence"/>
</dbReference>
<dbReference type="EMBL" id="CAADJA010000002">
    <property type="protein sequence ID" value="VFS50587.1"/>
    <property type="molecule type" value="Genomic_DNA"/>
</dbReference>
<feature type="short sequence motif" description="HXXXXD motif" evidence="6">
    <location>
        <begin position="140"/>
        <end position="145"/>
    </location>
</feature>
<evidence type="ECO:0000256" key="3">
    <source>
        <dbReference type="ARBA" id="ARBA00022679"/>
    </source>
</evidence>
<dbReference type="UniPathway" id="UPA00360">
    <property type="reaction ID" value="UER00486"/>
</dbReference>
<reference evidence="7" key="1">
    <citation type="submission" date="2017-09" db="EMBL/GenBank/DDBJ databases">
        <title>FDA dAtabase for Regulatory Grade micrObial Sequences (FDA-ARGOS): Supporting development and validation of Infectious Disease Dx tests.</title>
        <authorList>
            <person name="Minogue T."/>
            <person name="Wolcott M."/>
            <person name="Wasieloski L."/>
            <person name="Aguilar W."/>
            <person name="Moore D."/>
            <person name="Tallon L.J."/>
            <person name="Sadzewicz L."/>
            <person name="Ott S."/>
            <person name="Zhao X."/>
            <person name="Nagaraj S."/>
            <person name="Vavikolanu K."/>
            <person name="Aluvathingal J."/>
            <person name="Nadendla S."/>
            <person name="Sichtig H."/>
        </authorList>
    </citation>
    <scope>NUCLEOTIDE SEQUENCE</scope>
    <source>
        <strain evidence="7">FDAARGOS_387</strain>
    </source>
</reference>
<evidence type="ECO:0000313" key="9">
    <source>
        <dbReference type="Proteomes" id="UP000224974"/>
    </source>
</evidence>
<evidence type="ECO:0000313" key="7">
    <source>
        <dbReference type="EMBL" id="PHI30825.1"/>
    </source>
</evidence>
<keyword evidence="9" id="KW-1185">Reference proteome</keyword>
<proteinExistence type="inferred from homology"/>
<dbReference type="CDD" id="cd07984">
    <property type="entry name" value="LPLAT_LABLAT-like"/>
    <property type="match status" value="1"/>
</dbReference>
<dbReference type="Proteomes" id="UP000373449">
    <property type="component" value="Unassembled WGS sequence"/>
</dbReference>
<comment type="pathway">
    <text evidence="6">Glycolipid biosynthesis; KDO(2)-lipid A biosynthesis; KDO(2)-lipid A from CMP-3-deoxy-D-manno-octulosonate and lipid IV(A): step 4/4.</text>
</comment>
<dbReference type="OrthoDB" id="9803456at2"/>
<dbReference type="NCBIfam" id="NF006507">
    <property type="entry name" value="PRK08943.1"/>
    <property type="match status" value="1"/>
</dbReference>
<dbReference type="STRING" id="1111728.GCA_000427805_01109"/>
<dbReference type="GO" id="GO:0005886">
    <property type="term" value="C:plasma membrane"/>
    <property type="evidence" value="ECO:0007669"/>
    <property type="project" value="UniProtKB-SubCell"/>
</dbReference>
<keyword evidence="1 6" id="KW-1003">Cell membrane</keyword>